<evidence type="ECO:0000259" key="2">
    <source>
        <dbReference type="Pfam" id="PF00144"/>
    </source>
</evidence>
<feature type="domain" description="Beta-lactamase-related" evidence="2">
    <location>
        <begin position="78"/>
        <end position="441"/>
    </location>
</feature>
<dbReference type="Gene3D" id="3.40.710.10">
    <property type="entry name" value="DD-peptidase/beta-lactamase superfamily"/>
    <property type="match status" value="1"/>
</dbReference>
<evidence type="ECO:0000256" key="1">
    <source>
        <dbReference type="ARBA" id="ARBA00038473"/>
    </source>
</evidence>
<dbReference type="PANTHER" id="PTHR22935">
    <property type="entry name" value="PENICILLIN-BINDING PROTEIN"/>
    <property type="match status" value="1"/>
</dbReference>
<accession>A0AAD2HHI8</accession>
<comment type="similarity">
    <text evidence="1">Belongs to the beta-lactamase family.</text>
</comment>
<reference evidence="3" key="1">
    <citation type="submission" date="2023-11" db="EMBL/GenBank/DDBJ databases">
        <authorList>
            <person name="De Vega J J."/>
            <person name="De Vega J J."/>
        </authorList>
    </citation>
    <scope>NUCLEOTIDE SEQUENCE</scope>
</reference>
<sequence>MGKAQGHPRTVGGPSTYRFRTCAGLVLTAIISASLALLAQHHRSATVPPRCSAPLPNLFDRTPLNAGFPGVSLALKNVDRLVEAQYARGGIDGLIVAIVTRDGAIYERAIGPLKANETDVGKRGHVDRHSIFRLASGSKLFAALETWVLRERGALNLDDPVHKFFPDFTYLADGWGGTKDGRMASGPITVRQLASHMSGLTREFPRGDMLHWPHSLEGTGPPPDNGRGFPTTEETIEGLKILPLNVPTYHYPVYSNVAMGLLGQVNVAANKAFEADRHDTPKSWPELAQRDLFDPLGLNGSSFLVTPENRAHVAVASRLSEEVDYDFLDIMACSGGQMSSLSDYVKLMQTFLDPTRPESLLPPWVIREWMRPLHGWWADESTEIGMLWEIEKIRDSHNRPRRIFQKLGTLGASRSAFAINQDMAHGVAVLMTGTTPINDLVLDIFREMQPVLDRLLAADAAELYSGAWTPIDGNDKSKLTIKVMDGSLWMTELRLNGTNVLGVILPTPEPIALWSTGRLHEFRMVFASPSKNCMSSWTAIDDGYSQGHPNDLVYLTDDGLLHVPSVGTVFERQ</sequence>
<evidence type="ECO:0000313" key="3">
    <source>
        <dbReference type="EMBL" id="CAK5275932.1"/>
    </source>
</evidence>
<dbReference type="AlphaFoldDB" id="A0AAD2HHI8"/>
<gene>
    <name evidence="3" type="ORF">MYCIT1_LOCUS24039</name>
</gene>
<dbReference type="Pfam" id="PF00144">
    <property type="entry name" value="Beta-lactamase"/>
    <property type="match status" value="1"/>
</dbReference>
<organism evidence="3 4">
    <name type="scientific">Mycena citricolor</name>
    <dbReference type="NCBI Taxonomy" id="2018698"/>
    <lineage>
        <taxon>Eukaryota</taxon>
        <taxon>Fungi</taxon>
        <taxon>Dikarya</taxon>
        <taxon>Basidiomycota</taxon>
        <taxon>Agaricomycotina</taxon>
        <taxon>Agaricomycetes</taxon>
        <taxon>Agaricomycetidae</taxon>
        <taxon>Agaricales</taxon>
        <taxon>Marasmiineae</taxon>
        <taxon>Mycenaceae</taxon>
        <taxon>Mycena</taxon>
    </lineage>
</organism>
<protein>
    <recommendedName>
        <fullName evidence="2">Beta-lactamase-related domain-containing protein</fullName>
    </recommendedName>
</protein>
<dbReference type="EMBL" id="CAVNYO010000405">
    <property type="protein sequence ID" value="CAK5275932.1"/>
    <property type="molecule type" value="Genomic_DNA"/>
</dbReference>
<dbReference type="PANTHER" id="PTHR22935:SF95">
    <property type="entry name" value="BETA-LACTAMASE-LIKE 1-RELATED"/>
    <property type="match status" value="1"/>
</dbReference>
<dbReference type="InterPro" id="IPR001466">
    <property type="entry name" value="Beta-lactam-related"/>
</dbReference>
<proteinExistence type="inferred from homology"/>
<evidence type="ECO:0000313" key="4">
    <source>
        <dbReference type="Proteomes" id="UP001295794"/>
    </source>
</evidence>
<dbReference type="InterPro" id="IPR051478">
    <property type="entry name" value="Beta-lactamase-like_AB/R"/>
</dbReference>
<keyword evidence="4" id="KW-1185">Reference proteome</keyword>
<dbReference type="Proteomes" id="UP001295794">
    <property type="component" value="Unassembled WGS sequence"/>
</dbReference>
<dbReference type="InterPro" id="IPR012338">
    <property type="entry name" value="Beta-lactam/transpept-like"/>
</dbReference>
<dbReference type="SUPFAM" id="SSF56601">
    <property type="entry name" value="beta-lactamase/transpeptidase-like"/>
    <property type="match status" value="1"/>
</dbReference>
<comment type="caution">
    <text evidence="3">The sequence shown here is derived from an EMBL/GenBank/DDBJ whole genome shotgun (WGS) entry which is preliminary data.</text>
</comment>
<name>A0AAD2HHI8_9AGAR</name>